<accession>A0A0E0K4T4</accession>
<dbReference type="InterPro" id="IPR025846">
    <property type="entry name" value="TBL_N"/>
</dbReference>
<dbReference type="EnsemblPlants" id="OPUNC02G28840.1">
    <property type="protein sequence ID" value="OPUNC02G28840.1"/>
    <property type="gene ID" value="OPUNC02G28840"/>
</dbReference>
<evidence type="ECO:0000259" key="12">
    <source>
        <dbReference type="Pfam" id="PF14416"/>
    </source>
</evidence>
<sequence length="451" mass="50159">MKQNNLLVRRAASTTGLLLILLLVAFTVCNYSSLTLTPRQYIDSTSARSSSTRASNAGAACDVARGEWVPDPAAPYYTNETCPLIDSRQDCMKYGKPGLESILRWRWRPHGCDLPRFDAAAFLRLVRGKSMAFVGDSVARNHLQSLMCVLSKVHAFVHSPSTFHVTPAHFDARESRSRLTHRRLAAQVEFPTEIEAKDCIHCTRKYHYRAHNFTVSVFWAPFLVRWNLTRAGALQFMDPHNVFLEEADPEWSRGVAGYDYVVLNGAKWFTRPTILYEGGRLVGCNNDCHGGGDPNATAAAAAATAPPLPPDYAVRASFRTALRALREHPVFRGTVIVRTVAPPHYENGKWYDGGNCLRTRPMRSNETGLPETEAAFHAAQVEEFRAAAAAAGGRFLLMDVSEMMQMRGDGHPGQYGHWPHEKVGFGIDCVHWCLPGPVDVWNELLLHLLSG</sequence>
<keyword evidence="14" id="KW-1185">Reference proteome</keyword>
<evidence type="ECO:0000256" key="10">
    <source>
        <dbReference type="ARBA" id="ARBA00023180"/>
    </source>
</evidence>
<evidence type="ECO:0000256" key="7">
    <source>
        <dbReference type="ARBA" id="ARBA00023034"/>
    </source>
</evidence>
<dbReference type="Proteomes" id="UP000026962">
    <property type="component" value="Chromosome 2"/>
</dbReference>
<dbReference type="PANTHER" id="PTHR32285:SF39">
    <property type="entry name" value="OS02G0729200 PROTEIN"/>
    <property type="match status" value="1"/>
</dbReference>
<dbReference type="InterPro" id="IPR029962">
    <property type="entry name" value="TBL"/>
</dbReference>
<keyword evidence="4" id="KW-0812">Transmembrane</keyword>
<dbReference type="Pfam" id="PF13839">
    <property type="entry name" value="PC-Esterase"/>
    <property type="match status" value="1"/>
</dbReference>
<evidence type="ECO:0000256" key="5">
    <source>
        <dbReference type="ARBA" id="ARBA00022968"/>
    </source>
</evidence>
<feature type="domain" description="Trichome birefringence-like N-terminal" evidence="12">
    <location>
        <begin position="60"/>
        <end position="113"/>
    </location>
</feature>
<dbReference type="AlphaFoldDB" id="A0A0E0K4T4"/>
<keyword evidence="10" id="KW-0325">Glycoprotein</keyword>
<evidence type="ECO:0000256" key="8">
    <source>
        <dbReference type="ARBA" id="ARBA00023136"/>
    </source>
</evidence>
<keyword evidence="8" id="KW-0472">Membrane</keyword>
<dbReference type="HOGENOM" id="CLU_020953_6_1_1"/>
<dbReference type="OMA" id="EFWTASA"/>
<evidence type="ECO:0000256" key="2">
    <source>
        <dbReference type="ARBA" id="ARBA00007727"/>
    </source>
</evidence>
<dbReference type="Pfam" id="PF14416">
    <property type="entry name" value="PMR5N"/>
    <property type="match status" value="1"/>
</dbReference>
<dbReference type="GO" id="GO:1990538">
    <property type="term" value="F:xylan O-acetyltransferase activity"/>
    <property type="evidence" value="ECO:0007669"/>
    <property type="project" value="UniProtKB-ARBA"/>
</dbReference>
<evidence type="ECO:0000256" key="9">
    <source>
        <dbReference type="ARBA" id="ARBA00023157"/>
    </source>
</evidence>
<dbReference type="Gramene" id="OPUNC02G28840.1">
    <property type="protein sequence ID" value="OPUNC02G28840.1"/>
    <property type="gene ID" value="OPUNC02G28840"/>
</dbReference>
<evidence type="ECO:0000256" key="6">
    <source>
        <dbReference type="ARBA" id="ARBA00022989"/>
    </source>
</evidence>
<comment type="subcellular location">
    <subcellularLocation>
        <location evidence="1">Golgi apparatus membrane</location>
        <topology evidence="1">Single-pass type II membrane protein</topology>
    </subcellularLocation>
</comment>
<keyword evidence="6" id="KW-1133">Transmembrane helix</keyword>
<dbReference type="GO" id="GO:0000139">
    <property type="term" value="C:Golgi membrane"/>
    <property type="evidence" value="ECO:0007669"/>
    <property type="project" value="UniProtKB-SubCell"/>
</dbReference>
<evidence type="ECO:0000256" key="4">
    <source>
        <dbReference type="ARBA" id="ARBA00022692"/>
    </source>
</evidence>
<proteinExistence type="inferred from homology"/>
<reference evidence="13" key="1">
    <citation type="submission" date="2015-04" db="UniProtKB">
        <authorList>
            <consortium name="EnsemblPlants"/>
        </authorList>
    </citation>
    <scope>IDENTIFICATION</scope>
</reference>
<reference evidence="13" key="2">
    <citation type="submission" date="2018-05" db="EMBL/GenBank/DDBJ databases">
        <title>OpunRS2 (Oryza punctata Reference Sequence Version 2).</title>
        <authorList>
            <person name="Zhang J."/>
            <person name="Kudrna D."/>
            <person name="Lee S."/>
            <person name="Talag J."/>
            <person name="Welchert J."/>
            <person name="Wing R.A."/>
        </authorList>
    </citation>
    <scope>NUCLEOTIDE SEQUENCE [LARGE SCALE GENOMIC DNA]</scope>
</reference>
<comment type="similarity">
    <text evidence="2">Belongs to the PC-esterase family. TBL subfamily.</text>
</comment>
<keyword evidence="9" id="KW-1015">Disulfide bond</keyword>
<name>A0A0E0K4T4_ORYPU</name>
<keyword evidence="5" id="KW-0735">Signal-anchor</keyword>
<evidence type="ECO:0000256" key="3">
    <source>
        <dbReference type="ARBA" id="ARBA00022679"/>
    </source>
</evidence>
<evidence type="ECO:0000313" key="14">
    <source>
        <dbReference type="Proteomes" id="UP000026962"/>
    </source>
</evidence>
<keyword evidence="3" id="KW-0808">Transferase</keyword>
<organism evidence="13">
    <name type="scientific">Oryza punctata</name>
    <name type="common">Red rice</name>
    <dbReference type="NCBI Taxonomy" id="4537"/>
    <lineage>
        <taxon>Eukaryota</taxon>
        <taxon>Viridiplantae</taxon>
        <taxon>Streptophyta</taxon>
        <taxon>Embryophyta</taxon>
        <taxon>Tracheophyta</taxon>
        <taxon>Spermatophyta</taxon>
        <taxon>Magnoliopsida</taxon>
        <taxon>Liliopsida</taxon>
        <taxon>Poales</taxon>
        <taxon>Poaceae</taxon>
        <taxon>BOP clade</taxon>
        <taxon>Oryzoideae</taxon>
        <taxon>Oryzeae</taxon>
        <taxon>Oryzinae</taxon>
        <taxon>Oryza</taxon>
    </lineage>
</organism>
<evidence type="ECO:0000256" key="1">
    <source>
        <dbReference type="ARBA" id="ARBA00004323"/>
    </source>
</evidence>
<dbReference type="eggNOG" id="ENOG502SBRV">
    <property type="taxonomic scope" value="Eukaryota"/>
</dbReference>
<dbReference type="PANTHER" id="PTHR32285">
    <property type="entry name" value="PROTEIN TRICHOME BIREFRINGENCE-LIKE 9-RELATED"/>
    <property type="match status" value="1"/>
</dbReference>
<evidence type="ECO:0000313" key="13">
    <source>
        <dbReference type="EnsemblPlants" id="OPUNC02G28840.1"/>
    </source>
</evidence>
<dbReference type="InterPro" id="IPR026057">
    <property type="entry name" value="TBL_C"/>
</dbReference>
<protein>
    <submittedName>
        <fullName evidence="13">Uncharacterized protein</fullName>
    </submittedName>
</protein>
<keyword evidence="7" id="KW-0333">Golgi apparatus</keyword>
<evidence type="ECO:0000259" key="11">
    <source>
        <dbReference type="Pfam" id="PF13839"/>
    </source>
</evidence>
<feature type="domain" description="Trichome birefringence-like C-terminal" evidence="11">
    <location>
        <begin position="114"/>
        <end position="447"/>
    </location>
</feature>